<dbReference type="SUPFAM" id="SSF53335">
    <property type="entry name" value="S-adenosyl-L-methionine-dependent methyltransferases"/>
    <property type="match status" value="1"/>
</dbReference>
<evidence type="ECO:0000313" key="2">
    <source>
        <dbReference type="EMBL" id="KKK84656.1"/>
    </source>
</evidence>
<feature type="compositionally biased region" description="Basic and acidic residues" evidence="1">
    <location>
        <begin position="66"/>
        <end position="85"/>
    </location>
</feature>
<dbReference type="InterPro" id="IPR029063">
    <property type="entry name" value="SAM-dependent_MTases_sf"/>
</dbReference>
<dbReference type="Gene3D" id="3.40.50.150">
    <property type="entry name" value="Vaccinia Virus protein VP39"/>
    <property type="match status" value="1"/>
</dbReference>
<name>A0A0F9BJT3_9ZZZZ</name>
<dbReference type="CDD" id="cd02440">
    <property type="entry name" value="AdoMet_MTases"/>
    <property type="match status" value="1"/>
</dbReference>
<accession>A0A0F9BJT3</accession>
<organism evidence="2">
    <name type="scientific">marine sediment metagenome</name>
    <dbReference type="NCBI Taxonomy" id="412755"/>
    <lineage>
        <taxon>unclassified sequences</taxon>
        <taxon>metagenomes</taxon>
        <taxon>ecological metagenomes</taxon>
    </lineage>
</organism>
<proteinExistence type="predicted"/>
<reference evidence="2" key="1">
    <citation type="journal article" date="2015" name="Nature">
        <title>Complex archaea that bridge the gap between prokaryotes and eukaryotes.</title>
        <authorList>
            <person name="Spang A."/>
            <person name="Saw J.H."/>
            <person name="Jorgensen S.L."/>
            <person name="Zaremba-Niedzwiedzka K."/>
            <person name="Martijn J."/>
            <person name="Lind A.E."/>
            <person name="van Eijk R."/>
            <person name="Schleper C."/>
            <person name="Guy L."/>
            <person name="Ettema T.J."/>
        </authorList>
    </citation>
    <scope>NUCLEOTIDE SEQUENCE</scope>
</reference>
<dbReference type="InterPro" id="IPR052933">
    <property type="entry name" value="DNA_Protect_Modify"/>
</dbReference>
<dbReference type="PANTHER" id="PTHR41313:SF1">
    <property type="entry name" value="DNA METHYLASE ADENINE-SPECIFIC DOMAIN-CONTAINING PROTEIN"/>
    <property type="match status" value="1"/>
</dbReference>
<protein>
    <recommendedName>
        <fullName evidence="3">DNA methylase adenine-specific domain-containing protein</fullName>
    </recommendedName>
</protein>
<comment type="caution">
    <text evidence="2">The sequence shown here is derived from an EMBL/GenBank/DDBJ whole genome shotgun (WGS) entry which is preliminary data.</text>
</comment>
<evidence type="ECO:0000256" key="1">
    <source>
        <dbReference type="SAM" id="MobiDB-lite"/>
    </source>
</evidence>
<feature type="region of interest" description="Disordered" evidence="1">
    <location>
        <begin position="1"/>
        <end position="142"/>
    </location>
</feature>
<gene>
    <name evidence="2" type="ORF">LCGC14_2781160</name>
</gene>
<evidence type="ECO:0008006" key="3">
    <source>
        <dbReference type="Google" id="ProtNLM"/>
    </source>
</evidence>
<feature type="compositionally biased region" description="Basic and acidic residues" evidence="1">
    <location>
        <begin position="13"/>
        <end position="50"/>
    </location>
</feature>
<dbReference type="PRINTS" id="PR00507">
    <property type="entry name" value="N12N6MTFRASE"/>
</dbReference>
<feature type="non-terminal residue" evidence="2">
    <location>
        <position position="1"/>
    </location>
</feature>
<sequence>LKRLTGPSALAKEVAKAKEGRILKEERAEKEAERGEATRATETREVRELGRPAPGRAPAPSAPGVEGERPTDELPAERPGRHPERVGVGAGQAEEAAPAAEEGGRPVATRPVRELAEADERGTGATGVRAAPRRRDRKGASERVHGLDYRITADDRLGEGGAAQKATDNIAAIEVLKKLETEDRQATREEQAILVKYVGWGGLPQVFAERFVRDIPEWARTTGKKLEEILSEEELKSARASTPNAHFTSETVVNGLHDALGRLGFERGRLLEPSVGSGNFIGLMPDAFTAKWTGIELDSLTGRIAAKLYPNADIRVEGFEKSKLPDNFYDAAVSNVPFANVRPFDPRYKKFRFSLHDFFFAKALDKVKPNGVVMFITSRFTMDTEPL</sequence>
<dbReference type="AlphaFoldDB" id="A0A0F9BJT3"/>
<feature type="compositionally biased region" description="Basic and acidic residues" evidence="1">
    <location>
        <begin position="111"/>
        <end position="122"/>
    </location>
</feature>
<feature type="compositionally biased region" description="Low complexity" evidence="1">
    <location>
        <begin position="91"/>
        <end position="108"/>
    </location>
</feature>
<dbReference type="PANTHER" id="PTHR41313">
    <property type="entry name" value="ADENINE-SPECIFIC METHYLTRANSFERASE"/>
    <property type="match status" value="1"/>
</dbReference>
<dbReference type="EMBL" id="LAZR01051672">
    <property type="protein sequence ID" value="KKK84656.1"/>
    <property type="molecule type" value="Genomic_DNA"/>
</dbReference>